<proteinExistence type="predicted"/>
<dbReference type="InterPro" id="IPR001962">
    <property type="entry name" value="Asn_synthase"/>
</dbReference>
<dbReference type="GO" id="GO:0004066">
    <property type="term" value="F:asparagine synthase (glutamine-hydrolyzing) activity"/>
    <property type="evidence" value="ECO:0007669"/>
    <property type="project" value="InterPro"/>
</dbReference>
<gene>
    <name evidence="2" type="ORF">SAMN05216174_110102</name>
</gene>
<accession>A0A1G6U6B3</accession>
<dbReference type="STRING" id="1271860.SAMN05216174_110102"/>
<dbReference type="AlphaFoldDB" id="A0A1G6U6B3"/>
<evidence type="ECO:0000259" key="1">
    <source>
        <dbReference type="Pfam" id="PF00733"/>
    </source>
</evidence>
<name>A0A1G6U6B3_9PSEU</name>
<reference evidence="3" key="1">
    <citation type="submission" date="2016-10" db="EMBL/GenBank/DDBJ databases">
        <authorList>
            <person name="Varghese N."/>
            <person name="Submissions S."/>
        </authorList>
    </citation>
    <scope>NUCLEOTIDE SEQUENCE [LARGE SCALE GENOMIC DNA]</scope>
    <source>
        <strain evidence="3">IBRC-M 10403</strain>
    </source>
</reference>
<dbReference type="InterPro" id="IPR014729">
    <property type="entry name" value="Rossmann-like_a/b/a_fold"/>
</dbReference>
<evidence type="ECO:0000313" key="2">
    <source>
        <dbReference type="EMBL" id="SDD36226.1"/>
    </source>
</evidence>
<protein>
    <submittedName>
        <fullName evidence="2">Asparagine synthase (Glutamine-hydrolysing)</fullName>
    </submittedName>
</protein>
<dbReference type="Pfam" id="PF00733">
    <property type="entry name" value="Asn_synthase"/>
    <property type="match status" value="1"/>
</dbReference>
<dbReference type="Proteomes" id="UP000199501">
    <property type="component" value="Unassembled WGS sequence"/>
</dbReference>
<dbReference type="SUPFAM" id="SSF52402">
    <property type="entry name" value="Adenine nucleotide alpha hydrolases-like"/>
    <property type="match status" value="1"/>
</dbReference>
<dbReference type="GO" id="GO:0006529">
    <property type="term" value="P:asparagine biosynthetic process"/>
    <property type="evidence" value="ECO:0007669"/>
    <property type="project" value="InterPro"/>
</dbReference>
<dbReference type="RefSeq" id="WP_091453397.1">
    <property type="nucleotide sequence ID" value="NZ_FMZZ01000010.1"/>
</dbReference>
<feature type="domain" description="Asparagine synthetase" evidence="1">
    <location>
        <begin position="208"/>
        <end position="569"/>
    </location>
</feature>
<dbReference type="EMBL" id="FMZZ01000010">
    <property type="protein sequence ID" value="SDD36226.1"/>
    <property type="molecule type" value="Genomic_DNA"/>
</dbReference>
<sequence length="606" mass="64279">MGTAAGGWLALPDRAAAARLPGIPDAVVDHPSGRPWLVGDLTRGGVDRVVAATAGDVTLVVVGATTATAEWLRAWAGRVNSLSDVDEVAARLHGSVHLLASIGGRVRVQGSVSGVRAVAYARIDGITVAADRADPLAALTGAGVDEVGLAACLLPISSAALTGSVWRGVRLLATDSWLELDRAGHERVVRWWSPPEPRLGLAEGAARLRHALDQAVRARVGPGGHAGADLSGGLDSTPLCFLAADAVAGGGLTTVRVAVADRAHDDHVWAARAARSLPGNHHVFGGADMPGMFAEVGEPVSGVDEPVRWIRSVARLRFTAGWLAERGAGAHLTGHGGDEILVPKPNYLHDLSVRRPALVARRFTALRAGKRWSLTAGLRELGDRAPYRRWLLREADRLTDAFPAPATPMFGWEYPLRMPPWAAPEATAAVAARLREAAARAEPLGADRSTHLALTLARQVGAAVRQAGQVTAATGVPPHAPYLDDRVIEACLAVRPEERGNPWRYKPLTAEAMRDRMPPESLSRGTKGEFSDDLQRGLHRHRDQVAALFDDPMLARLGLVEPDRLRRAALSAYPIGLPMAALDTAMSVENWLRATVVRPAGANRVA</sequence>
<dbReference type="Gene3D" id="3.40.50.620">
    <property type="entry name" value="HUPs"/>
    <property type="match status" value="2"/>
</dbReference>
<keyword evidence="3" id="KW-1185">Reference proteome</keyword>
<evidence type="ECO:0000313" key="3">
    <source>
        <dbReference type="Proteomes" id="UP000199501"/>
    </source>
</evidence>
<organism evidence="2 3">
    <name type="scientific">Actinokineospora iranica</name>
    <dbReference type="NCBI Taxonomy" id="1271860"/>
    <lineage>
        <taxon>Bacteria</taxon>
        <taxon>Bacillati</taxon>
        <taxon>Actinomycetota</taxon>
        <taxon>Actinomycetes</taxon>
        <taxon>Pseudonocardiales</taxon>
        <taxon>Pseudonocardiaceae</taxon>
        <taxon>Actinokineospora</taxon>
    </lineage>
</organism>